<evidence type="ECO:0000256" key="1">
    <source>
        <dbReference type="ARBA" id="ARBA00023251"/>
    </source>
</evidence>
<keyword evidence="3" id="KW-0808">Transferase</keyword>
<proteinExistence type="predicted"/>
<comment type="caution">
    <text evidence="3">The sequence shown here is derived from an EMBL/GenBank/DDBJ whole genome shotgun (WGS) entry which is preliminary data.</text>
</comment>
<dbReference type="Proteomes" id="UP000268857">
    <property type="component" value="Unassembled WGS sequence"/>
</dbReference>
<dbReference type="InterPro" id="IPR000182">
    <property type="entry name" value="GNAT_dom"/>
</dbReference>
<accession>A0A3S1F8U6</accession>
<reference evidence="3 4" key="1">
    <citation type="journal article" date="2019" name="Genome Biol. Evol.">
        <title>Day and night: Metabolic profiles and evolutionary relationships of six axenic non-marine cyanobacteria.</title>
        <authorList>
            <person name="Will S.E."/>
            <person name="Henke P."/>
            <person name="Boedeker C."/>
            <person name="Huang S."/>
            <person name="Brinkmann H."/>
            <person name="Rohde M."/>
            <person name="Jarek M."/>
            <person name="Friedl T."/>
            <person name="Seufert S."/>
            <person name="Schumacher M."/>
            <person name="Overmann J."/>
            <person name="Neumann-Schaal M."/>
            <person name="Petersen J."/>
        </authorList>
    </citation>
    <scope>NUCLEOTIDE SEQUENCE [LARGE SCALE GENOMIC DNA]</scope>
    <source>
        <strain evidence="3 4">PCC 6912</strain>
    </source>
</reference>
<dbReference type="STRING" id="211165.GCA_000317285_02294"/>
<name>A0A3S1F8U6_CHLFR</name>
<dbReference type="Pfam" id="PF13523">
    <property type="entry name" value="Acetyltransf_8"/>
    <property type="match status" value="1"/>
</dbReference>
<dbReference type="RefSeq" id="WP_016878749.1">
    <property type="nucleotide sequence ID" value="NZ_AJLN01000067.1"/>
</dbReference>
<dbReference type="PANTHER" id="PTHR31438:SF1">
    <property type="entry name" value="LYSINE N-ACYLTRANSFERASE C17G9.06C-RELATED"/>
    <property type="match status" value="1"/>
</dbReference>
<dbReference type="GO" id="GO:0046677">
    <property type="term" value="P:response to antibiotic"/>
    <property type="evidence" value="ECO:0007669"/>
    <property type="project" value="UniProtKB-KW"/>
</dbReference>
<dbReference type="SUPFAM" id="SSF55729">
    <property type="entry name" value="Acyl-CoA N-acyltransferases (Nat)"/>
    <property type="match status" value="1"/>
</dbReference>
<gene>
    <name evidence="3" type="ORF">PCC6912_58710</name>
</gene>
<evidence type="ECO:0000259" key="2">
    <source>
        <dbReference type="PROSITE" id="PS51186"/>
    </source>
</evidence>
<dbReference type="PANTHER" id="PTHR31438">
    <property type="entry name" value="LYSINE N-ACYLTRANSFERASE C17G9.06C-RELATED"/>
    <property type="match status" value="1"/>
</dbReference>
<feature type="domain" description="N-acetyltransferase" evidence="2">
    <location>
        <begin position="22"/>
        <end position="186"/>
    </location>
</feature>
<keyword evidence="4" id="KW-1185">Reference proteome</keyword>
<dbReference type="AlphaFoldDB" id="A0A3S1F8U6"/>
<evidence type="ECO:0000313" key="3">
    <source>
        <dbReference type="EMBL" id="RUR73192.1"/>
    </source>
</evidence>
<dbReference type="InterPro" id="IPR016181">
    <property type="entry name" value="Acyl_CoA_acyltransferase"/>
</dbReference>
<dbReference type="PROSITE" id="PS51186">
    <property type="entry name" value="GNAT"/>
    <property type="match status" value="1"/>
</dbReference>
<keyword evidence="1" id="KW-0046">Antibiotic resistance</keyword>
<protein>
    <submittedName>
        <fullName evidence="3">N-acetyltransferase</fullName>
    </submittedName>
</protein>
<dbReference type="EMBL" id="RSCJ01000038">
    <property type="protein sequence ID" value="RUR73192.1"/>
    <property type="molecule type" value="Genomic_DNA"/>
</dbReference>
<evidence type="ECO:0000313" key="4">
    <source>
        <dbReference type="Proteomes" id="UP000268857"/>
    </source>
</evidence>
<sequence length="190" mass="22617">MLFEKDGISIRLMQDDIHDYQLMAKWLTDEKVLEFYEGRDNPFPLERIIETYQPIVRGYDPVVPCLFYDQNIPIGYIQYYFLNDLPETDRQKYCLENTDFIYGIDLFIGESTYWNQGIGTKVVLGIVNYLFEQLQAIKVVIDPDVRNTRAIRCYEKCGFVKVKLLPKHELHEGKYQDNWLMVIDRKKSLH</sequence>
<dbReference type="Gene3D" id="3.40.630.30">
    <property type="match status" value="1"/>
</dbReference>
<dbReference type="OrthoDB" id="9795206at2"/>
<dbReference type="GO" id="GO:0016410">
    <property type="term" value="F:N-acyltransferase activity"/>
    <property type="evidence" value="ECO:0007669"/>
    <property type="project" value="TreeGrafter"/>
</dbReference>
<organism evidence="3 4">
    <name type="scientific">Chlorogloeopsis fritschii PCC 6912</name>
    <dbReference type="NCBI Taxonomy" id="211165"/>
    <lineage>
        <taxon>Bacteria</taxon>
        <taxon>Bacillati</taxon>
        <taxon>Cyanobacteriota</taxon>
        <taxon>Cyanophyceae</taxon>
        <taxon>Nostocales</taxon>
        <taxon>Chlorogloeopsidaceae</taxon>
        <taxon>Chlorogloeopsis</taxon>
    </lineage>
</organism>